<organism evidence="2 3">
    <name type="scientific">Metschnikowia bicuspidata var. bicuspidata NRRL YB-4993</name>
    <dbReference type="NCBI Taxonomy" id="869754"/>
    <lineage>
        <taxon>Eukaryota</taxon>
        <taxon>Fungi</taxon>
        <taxon>Dikarya</taxon>
        <taxon>Ascomycota</taxon>
        <taxon>Saccharomycotina</taxon>
        <taxon>Pichiomycetes</taxon>
        <taxon>Metschnikowiaceae</taxon>
        <taxon>Metschnikowia</taxon>
    </lineage>
</organism>
<proteinExistence type="predicted"/>
<dbReference type="OrthoDB" id="5043642at2759"/>
<keyword evidence="3" id="KW-1185">Reference proteome</keyword>
<dbReference type="InterPro" id="IPR021848">
    <property type="entry name" value="HODM_asu-like"/>
</dbReference>
<evidence type="ECO:0000313" key="3">
    <source>
        <dbReference type="Proteomes" id="UP000092555"/>
    </source>
</evidence>
<sequence>MEETFINATLNWESTLVLFPDSLYIPLGAVILLLTALSSLAPQYFHKKIGQTAKPEGKKENSKLPQGMPTPTPLMITPDQVKNYDDRPWRPFRWPYHQTMSIYKLDVNHWLDMDKYYWHYIEEKKRIWHQYGKENIDWLPEAYDACQELMETVADHMVARYPLLFTVLVDKKENGKIVRNEMTKEILDMTLPLKEHPLLFVTKMAKEDFYVVLKNPKDGMHYLVAAAVPFPGGSFGIDLKIGKHLDVIHDDVPYYQEKLKKSMERWFERLEPSSSVERASWYITWDHKLRVNNIYQLPKFVPNLEEDMKSTDPKEFNVRVERQTLRRLPKSQAIIFTNHPIFYSIEEMKDEPNVPSLLKKIIFEAPEKIIKYKNFEFIRNHISDYLDSLIQAQKDKGLIDDNTPVKTLPSYPFAHWANTDFNYVNGWSNPKYSSATKPDYRADVKTEMKYGNE</sequence>
<protein>
    <recommendedName>
        <fullName evidence="4">HRQ family protein</fullName>
    </recommendedName>
</protein>
<name>A0A1A0HBV0_9ASCO</name>
<dbReference type="RefSeq" id="XP_018712124.1">
    <property type="nucleotide sequence ID" value="XM_018857445.1"/>
</dbReference>
<gene>
    <name evidence="2" type="ORF">METBIDRAFT_41743</name>
</gene>
<evidence type="ECO:0000313" key="2">
    <source>
        <dbReference type="EMBL" id="OBA21614.1"/>
    </source>
</evidence>
<reference evidence="2 3" key="1">
    <citation type="submission" date="2016-05" db="EMBL/GenBank/DDBJ databases">
        <title>Comparative genomics of biotechnologically important yeasts.</title>
        <authorList>
            <consortium name="DOE Joint Genome Institute"/>
            <person name="Riley R."/>
            <person name="Haridas S."/>
            <person name="Wolfe K.H."/>
            <person name="Lopes M.R."/>
            <person name="Hittinger C.T."/>
            <person name="Goker M."/>
            <person name="Salamov A."/>
            <person name="Wisecaver J."/>
            <person name="Long T.M."/>
            <person name="Aerts A.L."/>
            <person name="Barry K."/>
            <person name="Choi C."/>
            <person name="Clum A."/>
            <person name="Coughlan A.Y."/>
            <person name="Deshpande S."/>
            <person name="Douglass A.P."/>
            <person name="Hanson S.J."/>
            <person name="Klenk H.-P."/>
            <person name="LaButti K."/>
            <person name="Lapidus A."/>
            <person name="Lindquist E."/>
            <person name="Lipzen A."/>
            <person name="Meier-kolthoff J.P."/>
            <person name="Ohm R.A."/>
            <person name="Otillar R.P."/>
            <person name="Pangilinan J."/>
            <person name="Peng Y."/>
            <person name="Rokas A."/>
            <person name="Rosa C.A."/>
            <person name="Scheuner C."/>
            <person name="Sibirny A.A."/>
            <person name="Slot J.C."/>
            <person name="Stielow J.B."/>
            <person name="Sun H."/>
            <person name="Kurtzman C.P."/>
            <person name="Blackwell M."/>
            <person name="Grigoriev I.V."/>
            <person name="Jeffries T.W."/>
        </authorList>
    </citation>
    <scope>NUCLEOTIDE SEQUENCE [LARGE SCALE GENOMIC DNA]</scope>
    <source>
        <strain evidence="2 3">NRRL YB-4993</strain>
    </source>
</reference>
<evidence type="ECO:0008006" key="4">
    <source>
        <dbReference type="Google" id="ProtNLM"/>
    </source>
</evidence>
<accession>A0A1A0HBV0</accession>
<dbReference type="STRING" id="869754.A0A1A0HBV0"/>
<evidence type="ECO:0000256" key="1">
    <source>
        <dbReference type="SAM" id="MobiDB-lite"/>
    </source>
</evidence>
<comment type="caution">
    <text evidence="2">The sequence shown here is derived from an EMBL/GenBank/DDBJ whole genome shotgun (WGS) entry which is preliminary data.</text>
</comment>
<dbReference type="Pfam" id="PF11927">
    <property type="entry name" value="HODM_asu-like"/>
    <property type="match status" value="1"/>
</dbReference>
<dbReference type="Proteomes" id="UP000092555">
    <property type="component" value="Unassembled WGS sequence"/>
</dbReference>
<dbReference type="EMBL" id="LXTC01000003">
    <property type="protein sequence ID" value="OBA21614.1"/>
    <property type="molecule type" value="Genomic_DNA"/>
</dbReference>
<dbReference type="AlphaFoldDB" id="A0A1A0HBV0"/>
<feature type="region of interest" description="Disordered" evidence="1">
    <location>
        <begin position="51"/>
        <end position="72"/>
    </location>
</feature>
<dbReference type="GeneID" id="30030421"/>